<feature type="domain" description="DUF6532" evidence="1">
    <location>
        <begin position="54"/>
        <end position="148"/>
    </location>
</feature>
<protein>
    <recommendedName>
        <fullName evidence="1">DUF6532 domain-containing protein</fullName>
    </recommendedName>
</protein>
<dbReference type="EMBL" id="JAWWNJ010000102">
    <property type="protein sequence ID" value="KAK6995688.1"/>
    <property type="molecule type" value="Genomic_DNA"/>
</dbReference>
<accession>A0AAV9ZWT1</accession>
<proteinExistence type="predicted"/>
<dbReference type="InterPro" id="IPR045341">
    <property type="entry name" value="DUF6532"/>
</dbReference>
<reference evidence="2 3" key="1">
    <citation type="journal article" date="2024" name="J Genomics">
        <title>Draft genome sequencing and assembly of Favolaschia claudopus CIRM-BRFM 2984 isolated from oak limbs.</title>
        <authorList>
            <person name="Navarro D."/>
            <person name="Drula E."/>
            <person name="Chaduli D."/>
            <person name="Cazenave R."/>
            <person name="Ahrendt S."/>
            <person name="Wang J."/>
            <person name="Lipzen A."/>
            <person name="Daum C."/>
            <person name="Barry K."/>
            <person name="Grigoriev I.V."/>
            <person name="Favel A."/>
            <person name="Rosso M.N."/>
            <person name="Martin F."/>
        </authorList>
    </citation>
    <scope>NUCLEOTIDE SEQUENCE [LARGE SCALE GENOMIC DNA]</scope>
    <source>
        <strain evidence="2 3">CIRM-BRFM 2984</strain>
    </source>
</reference>
<evidence type="ECO:0000259" key="1">
    <source>
        <dbReference type="Pfam" id="PF20149"/>
    </source>
</evidence>
<dbReference type="Proteomes" id="UP001362999">
    <property type="component" value="Unassembled WGS sequence"/>
</dbReference>
<dbReference type="Pfam" id="PF20149">
    <property type="entry name" value="DUF6532"/>
    <property type="match status" value="1"/>
</dbReference>
<organism evidence="2 3">
    <name type="scientific">Favolaschia claudopus</name>
    <dbReference type="NCBI Taxonomy" id="2862362"/>
    <lineage>
        <taxon>Eukaryota</taxon>
        <taxon>Fungi</taxon>
        <taxon>Dikarya</taxon>
        <taxon>Basidiomycota</taxon>
        <taxon>Agaricomycotina</taxon>
        <taxon>Agaricomycetes</taxon>
        <taxon>Agaricomycetidae</taxon>
        <taxon>Agaricales</taxon>
        <taxon>Marasmiineae</taxon>
        <taxon>Mycenaceae</taxon>
        <taxon>Favolaschia</taxon>
    </lineage>
</organism>
<comment type="caution">
    <text evidence="2">The sequence shown here is derived from an EMBL/GenBank/DDBJ whole genome shotgun (WGS) entry which is preliminary data.</text>
</comment>
<sequence length="160" mass="18185">MAPPLSLTLSTKTHKRKKAEAPLAKAEFVAGKAPGGTRTNLKHYTETSKKLIQRAQHIYEVHIWTRAGYPGVELQVQVGKEIWDRVCMEAKSPTELTDRMLNMITKYGVHARSSLRDKVRPHVAGRYQFMAGDSDKIKKRNVKKHKMLLGECMEHGNHRA</sequence>
<gene>
    <name evidence="2" type="ORF">R3P38DRAFT_3288347</name>
</gene>
<evidence type="ECO:0000313" key="3">
    <source>
        <dbReference type="Proteomes" id="UP001362999"/>
    </source>
</evidence>
<name>A0AAV9ZWT1_9AGAR</name>
<dbReference type="AlphaFoldDB" id="A0AAV9ZWT1"/>
<evidence type="ECO:0000313" key="2">
    <source>
        <dbReference type="EMBL" id="KAK6995688.1"/>
    </source>
</evidence>
<keyword evidence="3" id="KW-1185">Reference proteome</keyword>